<gene>
    <name evidence="8" type="ORF">ACFQJ7_14140</name>
</gene>
<dbReference type="Proteomes" id="UP001596414">
    <property type="component" value="Unassembled WGS sequence"/>
</dbReference>
<dbReference type="PANTHER" id="PTHR42839:SF2">
    <property type="entry name" value="ISOCHORISMATE SYNTHASE ENTC"/>
    <property type="match status" value="1"/>
</dbReference>
<dbReference type="InterPro" id="IPR015890">
    <property type="entry name" value="Chorismate_C"/>
</dbReference>
<reference evidence="8 9" key="1">
    <citation type="journal article" date="2014" name="Int. J. Syst. Evol. Microbiol.">
        <title>Complete genome sequence of Corynebacterium casei LMG S-19264T (=DSM 44701T), isolated from a smear-ripened cheese.</title>
        <authorList>
            <consortium name="US DOE Joint Genome Institute (JGI-PGF)"/>
            <person name="Walter F."/>
            <person name="Albersmeier A."/>
            <person name="Kalinowski J."/>
            <person name="Ruckert C."/>
        </authorList>
    </citation>
    <scope>NUCLEOTIDE SEQUENCE [LARGE SCALE GENOMIC DNA]</scope>
    <source>
        <strain evidence="8 9">CGMCC 4.7215</strain>
    </source>
</reference>
<feature type="domain" description="Chorismate-utilising enzyme C-terminal" evidence="7">
    <location>
        <begin position="188"/>
        <end position="439"/>
    </location>
</feature>
<organism evidence="8 9">
    <name type="scientific">Halovenus rubra</name>
    <dbReference type="NCBI Taxonomy" id="869890"/>
    <lineage>
        <taxon>Archaea</taxon>
        <taxon>Methanobacteriati</taxon>
        <taxon>Methanobacteriota</taxon>
        <taxon>Stenosarchaea group</taxon>
        <taxon>Halobacteria</taxon>
        <taxon>Halobacteriales</taxon>
        <taxon>Haloarculaceae</taxon>
        <taxon>Halovenus</taxon>
    </lineage>
</organism>
<evidence type="ECO:0000256" key="2">
    <source>
        <dbReference type="ARBA" id="ARBA00005297"/>
    </source>
</evidence>
<dbReference type="AlphaFoldDB" id="A0ABD5XBX7"/>
<comment type="caution">
    <text evidence="8">The sequence shown here is derived from an EMBL/GenBank/DDBJ whole genome shotgun (WGS) entry which is preliminary data.</text>
</comment>
<dbReference type="GO" id="GO:0008909">
    <property type="term" value="F:isochorismate synthase activity"/>
    <property type="evidence" value="ECO:0007669"/>
    <property type="project" value="UniProtKB-EC"/>
</dbReference>
<dbReference type="RefSeq" id="WP_267636720.1">
    <property type="nucleotide sequence ID" value="NZ_JAODIY010000005.1"/>
</dbReference>
<dbReference type="InterPro" id="IPR005801">
    <property type="entry name" value="ADC_synthase"/>
</dbReference>
<evidence type="ECO:0000256" key="6">
    <source>
        <dbReference type="SAM" id="MobiDB-lite"/>
    </source>
</evidence>
<keyword evidence="4" id="KW-0413">Isomerase</keyword>
<dbReference type="EC" id="5.4.4.2" evidence="3"/>
<evidence type="ECO:0000256" key="4">
    <source>
        <dbReference type="ARBA" id="ARBA00023235"/>
    </source>
</evidence>
<comment type="catalytic activity">
    <reaction evidence="1">
        <text>chorismate = isochorismate</text>
        <dbReference type="Rhea" id="RHEA:18985"/>
        <dbReference type="ChEBI" id="CHEBI:29748"/>
        <dbReference type="ChEBI" id="CHEBI:29780"/>
        <dbReference type="EC" id="5.4.4.2"/>
    </reaction>
</comment>
<dbReference type="Gene3D" id="3.60.120.10">
    <property type="entry name" value="Anthranilate synthase"/>
    <property type="match status" value="1"/>
</dbReference>
<dbReference type="SUPFAM" id="SSF56322">
    <property type="entry name" value="ADC synthase"/>
    <property type="match status" value="1"/>
</dbReference>
<evidence type="ECO:0000313" key="9">
    <source>
        <dbReference type="Proteomes" id="UP001596414"/>
    </source>
</evidence>
<dbReference type="EMBL" id="JBHSZQ010000049">
    <property type="protein sequence ID" value="MFC7127146.1"/>
    <property type="molecule type" value="Genomic_DNA"/>
</dbReference>
<comment type="similarity">
    <text evidence="2">Belongs to the isochorismate synthase family.</text>
</comment>
<evidence type="ECO:0000256" key="5">
    <source>
        <dbReference type="ARBA" id="ARBA00041564"/>
    </source>
</evidence>
<dbReference type="NCBIfam" id="TIGR00543">
    <property type="entry name" value="isochor_syn"/>
    <property type="match status" value="1"/>
</dbReference>
<feature type="region of interest" description="Disordered" evidence="6">
    <location>
        <begin position="167"/>
        <end position="188"/>
    </location>
</feature>
<sequence length="447" mass="48801">MESTRGDEVAAGEPCVVQGCAIEMPSLRSALELFDAPRTGWVAPTTSVVAGGTTATLTATGACRFEKLRTDARALFRRVDTPDTLPDGARPRLFGGFSFTGTERDTNRTMENEPWAAYPDAHFVLPAVQVSVTSDGTWLTTTALGADAKMKASERLTRWRDRLTAIPEFDRGNPPGVQSQQHTPTLPGWRDGVESVIDRIDRGAVKKIVLAKALSARLDRELSVVDVLARLGESYPGCYRFLFEPAGGATFFGATPERLVSLRGRTVDTEALAGSIGRGETDDEDDWLEQELRKSDKNNHEHDLVVDTIHRQLDSVTDSVETGSRTVRKLSTVQHLQTPIRGTLDGDRHVLELVERLHPTPAVGGLPPVGATRAIEELEGFDRGWYASPVGWMDADGNGTFVVAIRSAVAKATEVRLFAGAGIVSDSNPDEEWDELRLKFRPILDEL</sequence>
<dbReference type="Pfam" id="PF00425">
    <property type="entry name" value="Chorismate_bind"/>
    <property type="match status" value="1"/>
</dbReference>
<proteinExistence type="inferred from homology"/>
<name>A0ABD5XBX7_9EURY</name>
<evidence type="ECO:0000313" key="8">
    <source>
        <dbReference type="EMBL" id="MFC7127146.1"/>
    </source>
</evidence>
<evidence type="ECO:0000256" key="1">
    <source>
        <dbReference type="ARBA" id="ARBA00000799"/>
    </source>
</evidence>
<accession>A0ABD5XBX7</accession>
<dbReference type="InterPro" id="IPR004561">
    <property type="entry name" value="IsoChor_synthase"/>
</dbReference>
<dbReference type="PANTHER" id="PTHR42839">
    <property type="entry name" value="ISOCHORISMATE SYNTHASE ENTC"/>
    <property type="match status" value="1"/>
</dbReference>
<protein>
    <recommendedName>
        <fullName evidence="3">isochorismate synthase</fullName>
        <ecNumber evidence="3">5.4.4.2</ecNumber>
    </recommendedName>
    <alternativeName>
        <fullName evidence="5">Isochorismate mutase</fullName>
    </alternativeName>
</protein>
<evidence type="ECO:0000256" key="3">
    <source>
        <dbReference type="ARBA" id="ARBA00012824"/>
    </source>
</evidence>
<evidence type="ECO:0000259" key="7">
    <source>
        <dbReference type="Pfam" id="PF00425"/>
    </source>
</evidence>